<evidence type="ECO:0000256" key="8">
    <source>
        <dbReference type="ARBA" id="ARBA00022989"/>
    </source>
</evidence>
<dbReference type="InterPro" id="IPR006248">
    <property type="entry name" value="Aconitase_mito-like"/>
</dbReference>
<dbReference type="FunFam" id="3.40.1060.10:FF:000001">
    <property type="entry name" value="Aconitate hydratase, mitochondrial"/>
    <property type="match status" value="1"/>
</dbReference>
<keyword evidence="12 14" id="KW-0472">Membrane</keyword>
<sequence length="1243" mass="135112">MAGLTLPVVGTRLQIALVLLIVAPSFILFGYNQAVLGSLLSLQSWVSVFPAIDTINTSGAQKSHNSTSQGACNASFQMGCLIGALSLSLYSDKLGRRKTVFIGAAITVLGQALQVSATTLVQLVVGRVILGFAIGQISGTVPVWLSECASPKYRGQLGICTGIFISTGYTLCNWIDLGFSYLPSSTGQWRAPLSIPFLFSAMLLVSAFTFPESPRWLISRGRVEEATASLCRYRGKDAHDEMIMGEIAHIQLALEGSGTMSVLDIFDRKDKTRLLLRFWLCMGLNFFQQACGGNLISVYSSTIFQNYLHMTPTMSKVLASCVLSWKTLCCLLTFWTIDNWGRRLSFMVSGAGMSICMAVLAVTTGLGKITHAMAIAYVAFMFVFNFFYPIGFMGGNFLYTAEIAPVRLRAAMSSLATANHWLWNLVVVLVTPVAIDTIGCWYYVIYALISATIPVCVYFFYPETRHRSLEMLDRVFVDAPSIWRIVPMARGLPLGEVGTAESGDTLREEKKAEDIDGNVEMREYDRPLTYAEKVLYSHLDITFDERIERGKTQLKLRPQRIACQDATAQMALIQFMSAGLDTAAVPTTVHCDHLIVSRDGETQDLARALDNHKEVYDFLESACQKYNMGFWKPGAGIIHQIVLENYAFPSGMMVGTDSHTPNAGGLGMIAIGVGGADAVDVMAGLSLELQAPKVLGVRLTGQLSGWASPKDIINAVAGTLSVKGGTGSIIEYFGPGAQTLSATGMATVCNMGAETGATTSIFPYAPQMADYLRANHRHEMADAVKSIAPELQADEGAEYDNVIELDLSTLEPRINGPFTPDFSTPVSRFGEAVAENQWPVELTAALIGSCTNSSFEDMGRAASLAQQALDAGLEPQMPLLVSPGSVQTRETLEDAGILPVFERLGATMLPNACGPCCGSWDRVDMPKGTPNSIITSYNRNFSGRLDSNPATNVFLASPELVIAKAFSRDLSFNPTTDSLPTPSGEQFHFLPPTSDSLPSKGYLSSDSAYAPPPANRDNISVKIDPSSLRLQKLSPFPPWPGHDFKDCAILIKTAGKCTTDHITPAGPWFRYRGHLENISNNTLIGATNAENGKVNSIRNQLTKQDGQEVPATARHYKENSVPWVVIADHNYGEGSSREHAALQPRYLGGVAIIAKSFARIHEANLKKQGLLALTFDNEKDYERIRAEDRVSILGLREGEFVPGSTLRLVVNGGEWEAVLRHSFTEEQIGYFRSGSALNVMAGK</sequence>
<dbReference type="PANTHER" id="PTHR43160:SF2">
    <property type="entry name" value="HOMOCITRATE DEHYDRATASE, MITOCHONDRIAL"/>
    <property type="match status" value="1"/>
</dbReference>
<feature type="transmembrane region" description="Helical" evidence="14">
    <location>
        <begin position="374"/>
        <end position="399"/>
    </location>
</feature>
<organism evidence="15 16">
    <name type="scientific">Aspergillus niger</name>
    <dbReference type="NCBI Taxonomy" id="5061"/>
    <lineage>
        <taxon>Eukaryota</taxon>
        <taxon>Fungi</taxon>
        <taxon>Dikarya</taxon>
        <taxon>Ascomycota</taxon>
        <taxon>Pezizomycotina</taxon>
        <taxon>Eurotiomycetes</taxon>
        <taxon>Eurotiomycetidae</taxon>
        <taxon>Eurotiales</taxon>
        <taxon>Aspergillaceae</taxon>
        <taxon>Aspergillus</taxon>
        <taxon>Aspergillus subgen. Circumdati</taxon>
    </lineage>
</organism>
<evidence type="ECO:0000256" key="3">
    <source>
        <dbReference type="ARBA" id="ARBA00010992"/>
    </source>
</evidence>
<dbReference type="GO" id="GO:0005829">
    <property type="term" value="C:cytosol"/>
    <property type="evidence" value="ECO:0007669"/>
    <property type="project" value="TreeGrafter"/>
</dbReference>
<feature type="transmembrane region" description="Helical" evidence="14">
    <location>
        <begin position="344"/>
        <end position="362"/>
    </location>
</feature>
<dbReference type="InterPro" id="IPR003663">
    <property type="entry name" value="Sugar/inositol_transpt"/>
</dbReference>
<evidence type="ECO:0000256" key="12">
    <source>
        <dbReference type="ARBA" id="ARBA00023136"/>
    </source>
</evidence>
<keyword evidence="6" id="KW-0479">Metal-binding</keyword>
<dbReference type="NCBIfam" id="TIGR00879">
    <property type="entry name" value="SP"/>
    <property type="match status" value="1"/>
</dbReference>
<dbReference type="PRINTS" id="PR00415">
    <property type="entry name" value="ACONITASE"/>
</dbReference>
<evidence type="ECO:0000256" key="2">
    <source>
        <dbReference type="ARBA" id="ARBA00004173"/>
    </source>
</evidence>
<evidence type="ECO:0000256" key="4">
    <source>
        <dbReference type="ARBA" id="ARBA00022448"/>
    </source>
</evidence>
<comment type="similarity">
    <text evidence="3">Belongs to the major facilitator superfamily. Sugar transporter (TC 2.A.1.1) family.</text>
</comment>
<dbReference type="FunFam" id="3.30.499.10:FF:000028">
    <property type="entry name" value="Aconitate hydratase, hypothetical (Eurofung)"/>
    <property type="match status" value="1"/>
</dbReference>
<feature type="transmembrane region" description="Helical" evidence="14">
    <location>
        <begin position="189"/>
        <end position="210"/>
    </location>
</feature>
<evidence type="ECO:0000256" key="1">
    <source>
        <dbReference type="ARBA" id="ARBA00004141"/>
    </source>
</evidence>
<evidence type="ECO:0000256" key="5">
    <source>
        <dbReference type="ARBA" id="ARBA00022692"/>
    </source>
</evidence>
<dbReference type="GO" id="GO:0006099">
    <property type="term" value="P:tricarboxylic acid cycle"/>
    <property type="evidence" value="ECO:0007669"/>
    <property type="project" value="InterPro"/>
</dbReference>
<dbReference type="FunFam" id="3.20.19.10:FF:000002">
    <property type="entry name" value="Aconitate hydratase, mitochondrial"/>
    <property type="match status" value="1"/>
</dbReference>
<feature type="transmembrane region" description="Helical" evidence="14">
    <location>
        <begin position="12"/>
        <end position="31"/>
    </location>
</feature>
<dbReference type="VEuPathDB" id="FungiDB:An18g00040"/>
<dbReference type="AlphaFoldDB" id="A0A254TQZ5"/>
<dbReference type="InterPro" id="IPR036008">
    <property type="entry name" value="Aconitase_4Fe-4S_dom"/>
</dbReference>
<evidence type="ECO:0000256" key="7">
    <source>
        <dbReference type="ARBA" id="ARBA00022946"/>
    </source>
</evidence>
<comment type="subcellular location">
    <subcellularLocation>
        <location evidence="1">Membrane</location>
        <topology evidence="1">Multi-pass membrane protein</topology>
    </subcellularLocation>
    <subcellularLocation>
        <location evidence="2">Mitochondrion</location>
    </subcellularLocation>
</comment>
<evidence type="ECO:0000313" key="16">
    <source>
        <dbReference type="Proteomes" id="UP000197666"/>
    </source>
</evidence>
<dbReference type="Pfam" id="PF00694">
    <property type="entry name" value="Aconitase_C"/>
    <property type="match status" value="1"/>
</dbReference>
<dbReference type="GO" id="GO:0004527">
    <property type="term" value="F:exonuclease activity"/>
    <property type="evidence" value="ECO:0007669"/>
    <property type="project" value="UniProtKB-KW"/>
</dbReference>
<reference evidence="16" key="1">
    <citation type="submission" date="2018-10" db="EMBL/GenBank/DDBJ databases">
        <title>FDA dAtabase for Regulatory Grade micrObial Sequences (FDA-ARGOS): Supporting development and validation of Infectious Disease Dx tests.</title>
        <authorList>
            <person name="Kerrigan L."/>
            <person name="Tallon L."/>
            <person name="Sadzewicz L."/>
            <person name="Sengamalay N."/>
            <person name="Ott S."/>
            <person name="Godinez A."/>
            <person name="Nagaraj S."/>
            <person name="Vavikolanu K."/>
            <person name="Nadendla S."/>
            <person name="George J."/>
            <person name="Sichtig H."/>
        </authorList>
    </citation>
    <scope>NUCLEOTIDE SEQUENCE [LARGE SCALE GENOMIC DNA]</scope>
    <source>
        <strain evidence="16">FDAARGOS_311</strain>
    </source>
</reference>
<keyword evidence="13" id="KW-0456">Lyase</keyword>
<dbReference type="SUPFAM" id="SSF103473">
    <property type="entry name" value="MFS general substrate transporter"/>
    <property type="match status" value="1"/>
</dbReference>
<keyword evidence="15" id="KW-0255">Endonuclease</keyword>
<dbReference type="InterPro" id="IPR015931">
    <property type="entry name" value="Acnase/IPM_dHydase_lsu_aba_1/3"/>
</dbReference>
<evidence type="ECO:0000256" key="6">
    <source>
        <dbReference type="ARBA" id="ARBA00022723"/>
    </source>
</evidence>
<dbReference type="Pfam" id="PF00330">
    <property type="entry name" value="Aconitase"/>
    <property type="match status" value="1"/>
</dbReference>
<protein>
    <submittedName>
        <fullName evidence="15">Endonuclease/Exonuclease/phosphatase family protein</fullName>
    </submittedName>
</protein>
<evidence type="ECO:0000256" key="14">
    <source>
        <dbReference type="SAM" id="Phobius"/>
    </source>
</evidence>
<dbReference type="SUPFAM" id="SSF52016">
    <property type="entry name" value="LeuD/IlvD-like"/>
    <property type="match status" value="1"/>
</dbReference>
<dbReference type="VEuPathDB" id="FungiDB:An02g11040"/>
<dbReference type="InterPro" id="IPR015932">
    <property type="entry name" value="Aconitase_dom2"/>
</dbReference>
<gene>
    <name evidence="15" type="ORF">CAN33_005525</name>
</gene>
<dbReference type="InterPro" id="IPR015928">
    <property type="entry name" value="Aconitase/3IPM_dehydase_swvl"/>
</dbReference>
<keyword evidence="9" id="KW-0408">Iron</keyword>
<proteinExistence type="inferred from homology"/>
<dbReference type="InterPro" id="IPR036259">
    <property type="entry name" value="MFS_trans_sf"/>
</dbReference>
<keyword evidence="15" id="KW-0378">Hydrolase</keyword>
<dbReference type="VEuPathDB" id="FungiDB:ATCC64974_53840"/>
<evidence type="ECO:0000256" key="10">
    <source>
        <dbReference type="ARBA" id="ARBA00023014"/>
    </source>
</evidence>
<dbReference type="InterPro" id="IPR018136">
    <property type="entry name" value="Aconitase_4Fe-4S_BS"/>
</dbReference>
<dbReference type="PANTHER" id="PTHR43160">
    <property type="entry name" value="ACONITATE HYDRATASE B"/>
    <property type="match status" value="1"/>
</dbReference>
<feature type="transmembrane region" description="Helical" evidence="14">
    <location>
        <begin position="441"/>
        <end position="461"/>
    </location>
</feature>
<dbReference type="Proteomes" id="UP000197666">
    <property type="component" value="Unassembled WGS sequence"/>
</dbReference>
<dbReference type="NCBIfam" id="NF005558">
    <property type="entry name" value="PRK07229.1"/>
    <property type="match status" value="1"/>
</dbReference>
<keyword evidence="7" id="KW-0809">Transit peptide</keyword>
<feature type="transmembrane region" description="Helical" evidence="14">
    <location>
        <begin position="157"/>
        <end position="177"/>
    </location>
</feature>
<dbReference type="GO" id="GO:0016020">
    <property type="term" value="C:membrane"/>
    <property type="evidence" value="ECO:0007669"/>
    <property type="project" value="UniProtKB-SubCell"/>
</dbReference>
<dbReference type="InterPro" id="IPR000573">
    <property type="entry name" value="AconitaseA/IPMdHydase_ssu_swvl"/>
</dbReference>
<dbReference type="PROSITE" id="PS50850">
    <property type="entry name" value="MFS"/>
    <property type="match status" value="1"/>
</dbReference>
<feature type="transmembrane region" description="Helical" evidence="14">
    <location>
        <begin position="123"/>
        <end position="145"/>
    </location>
</feature>
<keyword evidence="4" id="KW-0813">Transport</keyword>
<dbReference type="VEuPathDB" id="FungiDB:M747DRAFT_313165"/>
<dbReference type="GO" id="GO:0022857">
    <property type="term" value="F:transmembrane transporter activity"/>
    <property type="evidence" value="ECO:0007669"/>
    <property type="project" value="InterPro"/>
</dbReference>
<dbReference type="Pfam" id="PF00083">
    <property type="entry name" value="Sugar_tr"/>
    <property type="match status" value="1"/>
</dbReference>
<dbReference type="eggNOG" id="KOG0453">
    <property type="taxonomic scope" value="Eukaryota"/>
</dbReference>
<dbReference type="PROSITE" id="PS00450">
    <property type="entry name" value="ACONITASE_1"/>
    <property type="match status" value="1"/>
</dbReference>
<evidence type="ECO:0000256" key="13">
    <source>
        <dbReference type="ARBA" id="ARBA00023239"/>
    </source>
</evidence>
<keyword evidence="11" id="KW-0496">Mitochondrion</keyword>
<keyword evidence="5 14" id="KW-0812">Transmembrane</keyword>
<dbReference type="GO" id="GO:0003994">
    <property type="term" value="F:aconitate hydratase activity"/>
    <property type="evidence" value="ECO:0007669"/>
    <property type="project" value="InterPro"/>
</dbReference>
<keyword evidence="15" id="KW-0269">Exonuclease</keyword>
<dbReference type="InterPro" id="IPR020846">
    <property type="entry name" value="MFS_dom"/>
</dbReference>
<dbReference type="EMBL" id="NKJJ02000003">
    <property type="protein sequence ID" value="TPR08706.1"/>
    <property type="molecule type" value="Genomic_DNA"/>
</dbReference>
<dbReference type="GO" id="GO:0046872">
    <property type="term" value="F:metal ion binding"/>
    <property type="evidence" value="ECO:0007669"/>
    <property type="project" value="UniProtKB-KW"/>
</dbReference>
<dbReference type="Gene3D" id="3.30.499.10">
    <property type="entry name" value="Aconitase, domain 3"/>
    <property type="match status" value="2"/>
</dbReference>
<evidence type="ECO:0000256" key="9">
    <source>
        <dbReference type="ARBA" id="ARBA00023004"/>
    </source>
</evidence>
<name>A0A254TQZ5_ASPNG</name>
<dbReference type="GO" id="GO:0005739">
    <property type="term" value="C:mitochondrion"/>
    <property type="evidence" value="ECO:0007669"/>
    <property type="project" value="UniProtKB-SubCell"/>
</dbReference>
<keyword evidence="10" id="KW-0411">Iron-sulfur</keyword>
<dbReference type="GO" id="GO:0004519">
    <property type="term" value="F:endonuclease activity"/>
    <property type="evidence" value="ECO:0007669"/>
    <property type="project" value="UniProtKB-KW"/>
</dbReference>
<dbReference type="Gene3D" id="1.20.1250.20">
    <property type="entry name" value="MFS general substrate transporter like domains"/>
    <property type="match status" value="1"/>
</dbReference>
<evidence type="ECO:0000256" key="11">
    <source>
        <dbReference type="ARBA" id="ARBA00023128"/>
    </source>
</evidence>
<feature type="transmembrane region" description="Helical" evidence="14">
    <location>
        <begin position="99"/>
        <end position="117"/>
    </location>
</feature>
<comment type="caution">
    <text evidence="15">The sequence shown here is derived from an EMBL/GenBank/DDBJ whole genome shotgun (WGS) entry which is preliminary data.</text>
</comment>
<evidence type="ECO:0000313" key="15">
    <source>
        <dbReference type="EMBL" id="TPR08706.1"/>
    </source>
</evidence>
<dbReference type="SUPFAM" id="SSF53732">
    <property type="entry name" value="Aconitase iron-sulfur domain"/>
    <property type="match status" value="1"/>
</dbReference>
<dbReference type="Gene3D" id="3.20.19.10">
    <property type="entry name" value="Aconitase, domain 4"/>
    <property type="match status" value="1"/>
</dbReference>
<feature type="transmembrane region" description="Helical" evidence="14">
    <location>
        <begin position="317"/>
        <end position="337"/>
    </location>
</feature>
<dbReference type="InterPro" id="IPR005829">
    <property type="entry name" value="Sugar_transporter_CS"/>
</dbReference>
<dbReference type="PROSITE" id="PS00216">
    <property type="entry name" value="SUGAR_TRANSPORT_1"/>
    <property type="match status" value="2"/>
</dbReference>
<accession>A0A254TQZ5</accession>
<dbReference type="InterPro" id="IPR005828">
    <property type="entry name" value="MFS_sugar_transport-like"/>
</dbReference>
<dbReference type="FunFam" id="3.30.499.10:FF:000004">
    <property type="entry name" value="Aconitate hydratase, mitochondrial"/>
    <property type="match status" value="1"/>
</dbReference>
<dbReference type="Gene3D" id="3.40.1060.10">
    <property type="entry name" value="Aconitase, Domain 2"/>
    <property type="match status" value="1"/>
</dbReference>
<keyword evidence="15" id="KW-0540">Nuclease</keyword>
<keyword evidence="8 14" id="KW-1133">Transmembrane helix</keyword>
<dbReference type="GO" id="GO:0051539">
    <property type="term" value="F:4 iron, 4 sulfur cluster binding"/>
    <property type="evidence" value="ECO:0007669"/>
    <property type="project" value="InterPro"/>
</dbReference>
<feature type="transmembrane region" description="Helical" evidence="14">
    <location>
        <begin position="274"/>
        <end position="297"/>
    </location>
</feature>
<dbReference type="InterPro" id="IPR001030">
    <property type="entry name" value="Acoase/IPM_deHydtase_lsu_aba"/>
</dbReference>
<dbReference type="InterPro" id="IPR050926">
    <property type="entry name" value="Aconitase/IPM_isomerase"/>
</dbReference>
<dbReference type="NCBIfam" id="TIGR01340">
    <property type="entry name" value="aconitase_mito"/>
    <property type="match status" value="1"/>
</dbReference>
<dbReference type="VEuPathDB" id="FungiDB:ASPNIDRAFT2_1175291"/>